<dbReference type="eggNOG" id="ENOG50332XN">
    <property type="taxonomic scope" value="Bacteria"/>
</dbReference>
<dbReference type="AlphaFoldDB" id="A0A066UD29"/>
<comment type="caution">
    <text evidence="1">The sequence shown here is derived from an EMBL/GenBank/DDBJ whole genome shotgun (WGS) entry which is preliminary data.</text>
</comment>
<name>A0A066UD29_9GAMM</name>
<protein>
    <recommendedName>
        <fullName evidence="3">DOMON-like domain-containing protein</fullName>
    </recommendedName>
</protein>
<dbReference type="OrthoDB" id="190583at2"/>
<sequence length="193" mass="22463">MIILNHQKTFWENANPSNIHLFELIPTAANVPNICVAVNTKGNALQLSYRVHSCDWFNTPNSECANPTRKDFLWEGHCLECFFELQGNDKRYFELNYSMGEFYNLYQFDDYRTPSHLPPVWADGKLVVVQSDLDDTEMVKYYHMSVTLDDIANMTIGKINPTAILYRDDTPIFYAVQHANPPDFHDKAFWQNI</sequence>
<keyword evidence="2" id="KW-1185">Reference proteome</keyword>
<evidence type="ECO:0008006" key="3">
    <source>
        <dbReference type="Google" id="ProtNLM"/>
    </source>
</evidence>
<organism evidence="1 2">
    <name type="scientific">Moraxella bovoculi 237</name>
    <dbReference type="NCBI Taxonomy" id="743974"/>
    <lineage>
        <taxon>Bacteria</taxon>
        <taxon>Pseudomonadati</taxon>
        <taxon>Pseudomonadota</taxon>
        <taxon>Gammaproteobacteria</taxon>
        <taxon>Moraxellales</taxon>
        <taxon>Moraxellaceae</taxon>
        <taxon>Moraxella</taxon>
    </lineage>
</organism>
<dbReference type="EMBL" id="AOMT01000023">
    <property type="protein sequence ID" value="KDN25015.1"/>
    <property type="molecule type" value="Genomic_DNA"/>
</dbReference>
<evidence type="ECO:0000313" key="2">
    <source>
        <dbReference type="Proteomes" id="UP000035860"/>
    </source>
</evidence>
<reference evidence="1 2" key="1">
    <citation type="journal article" date="2014" name="Genome Announc.">
        <title>Draft Genome Sequence of Moraxella bovoculi Strain 237T (ATCC BAA-1259T) Isolated from a Calf with Infectious Bovine Keratoconjunctivitis.</title>
        <authorList>
            <person name="Calcutt M.J."/>
            <person name="Foecking M.F."/>
            <person name="Martin N.T."/>
            <person name="Mhlanga-Mutangadura T."/>
            <person name="Reilly T.J."/>
        </authorList>
    </citation>
    <scope>NUCLEOTIDE SEQUENCE [LARGE SCALE GENOMIC DNA]</scope>
    <source>
        <strain evidence="1 2">237</strain>
    </source>
</reference>
<accession>A0A066UD29</accession>
<dbReference type="Proteomes" id="UP000035860">
    <property type="component" value="Unassembled WGS sequence"/>
</dbReference>
<dbReference type="RefSeq" id="WP_036365390.1">
    <property type="nucleotide sequence ID" value="NZ_AOMT01000023.1"/>
</dbReference>
<evidence type="ECO:0000313" key="1">
    <source>
        <dbReference type="EMBL" id="KDN25015.1"/>
    </source>
</evidence>
<gene>
    <name evidence="1" type="ORF">MBO_05747</name>
</gene>
<proteinExistence type="predicted"/>